<dbReference type="PANTHER" id="PTHR12313">
    <property type="entry name" value="E3 UBIQUITIN-PROTEIN LIGASE RNF5-RELATED"/>
    <property type="match status" value="1"/>
</dbReference>
<name>A0A2I0AJN5_9ASPA</name>
<dbReference type="PROSITE" id="PS50089">
    <property type="entry name" value="ZF_RING_2"/>
    <property type="match status" value="1"/>
</dbReference>
<evidence type="ECO:0000313" key="14">
    <source>
        <dbReference type="EMBL" id="PKA55741.1"/>
    </source>
</evidence>
<evidence type="ECO:0000256" key="1">
    <source>
        <dbReference type="ARBA" id="ARBA00000900"/>
    </source>
</evidence>
<dbReference type="SMART" id="SM00184">
    <property type="entry name" value="RING"/>
    <property type="match status" value="1"/>
</dbReference>
<dbReference type="STRING" id="1088818.A0A2I0AJN5"/>
<gene>
    <name evidence="14" type="primary">RMA2</name>
    <name evidence="14" type="ORF">AXF42_Ash012033</name>
</gene>
<dbReference type="Pfam" id="PF13445">
    <property type="entry name" value="zf-RING_UBOX"/>
    <property type="match status" value="1"/>
</dbReference>
<evidence type="ECO:0000256" key="3">
    <source>
        <dbReference type="ARBA" id="ARBA00004906"/>
    </source>
</evidence>
<feature type="region of interest" description="Disordered" evidence="12">
    <location>
        <begin position="519"/>
        <end position="538"/>
    </location>
</feature>
<comment type="catalytic activity">
    <reaction evidence="1 11">
        <text>S-ubiquitinyl-[E2 ubiquitin-conjugating enzyme]-L-cysteine + [acceptor protein]-L-lysine = [E2 ubiquitin-conjugating enzyme]-L-cysteine + N(6)-ubiquitinyl-[acceptor protein]-L-lysine.</text>
        <dbReference type="EC" id="2.3.2.27"/>
    </reaction>
</comment>
<feature type="domain" description="RING-type" evidence="13">
    <location>
        <begin position="310"/>
        <end position="351"/>
    </location>
</feature>
<comment type="function">
    <text evidence="11">E3 ubiquitin-protein ligase.</text>
</comment>
<dbReference type="Proteomes" id="UP000236161">
    <property type="component" value="Unassembled WGS sequence"/>
</dbReference>
<dbReference type="InterPro" id="IPR045103">
    <property type="entry name" value="RNF5/RNF185-like"/>
</dbReference>
<dbReference type="EMBL" id="KZ451978">
    <property type="protein sequence ID" value="PKA55741.1"/>
    <property type="molecule type" value="Genomic_DNA"/>
</dbReference>
<dbReference type="UniPathway" id="UPA00143"/>
<keyword evidence="6 10" id="KW-0863">Zinc-finger</keyword>
<evidence type="ECO:0000313" key="15">
    <source>
        <dbReference type="Proteomes" id="UP000236161"/>
    </source>
</evidence>
<dbReference type="EC" id="2.3.2.27" evidence="11"/>
<evidence type="ECO:0000256" key="8">
    <source>
        <dbReference type="ARBA" id="ARBA00022833"/>
    </source>
</evidence>
<proteinExistence type="predicted"/>
<comment type="domain">
    <text evidence="11">The RING-type zinc finger domain is responsible for E3 ligase activity.</text>
</comment>
<feature type="compositionally biased region" description="Low complexity" evidence="12">
    <location>
        <begin position="590"/>
        <end position="599"/>
    </location>
</feature>
<evidence type="ECO:0000256" key="9">
    <source>
        <dbReference type="ARBA" id="ARBA00023136"/>
    </source>
</evidence>
<evidence type="ECO:0000256" key="6">
    <source>
        <dbReference type="ARBA" id="ARBA00022771"/>
    </source>
</evidence>
<dbReference type="PROSITE" id="PS00518">
    <property type="entry name" value="ZF_RING_1"/>
    <property type="match status" value="1"/>
</dbReference>
<evidence type="ECO:0000256" key="10">
    <source>
        <dbReference type="PROSITE-ProRule" id="PRU00175"/>
    </source>
</evidence>
<keyword evidence="4 11" id="KW-0808">Transferase</keyword>
<dbReference type="GO" id="GO:0061630">
    <property type="term" value="F:ubiquitin protein ligase activity"/>
    <property type="evidence" value="ECO:0007669"/>
    <property type="project" value="UniProtKB-UniRule"/>
</dbReference>
<evidence type="ECO:0000256" key="11">
    <source>
        <dbReference type="RuleBase" id="RU369090"/>
    </source>
</evidence>
<dbReference type="InterPro" id="IPR017907">
    <property type="entry name" value="Znf_RING_CS"/>
</dbReference>
<dbReference type="GO" id="GO:0005789">
    <property type="term" value="C:endoplasmic reticulum membrane"/>
    <property type="evidence" value="ECO:0007669"/>
    <property type="project" value="UniProtKB-SubCell"/>
</dbReference>
<dbReference type="InterPro" id="IPR013083">
    <property type="entry name" value="Znf_RING/FYVE/PHD"/>
</dbReference>
<dbReference type="GO" id="GO:0008270">
    <property type="term" value="F:zinc ion binding"/>
    <property type="evidence" value="ECO:0007669"/>
    <property type="project" value="UniProtKB-KW"/>
</dbReference>
<dbReference type="AlphaFoldDB" id="A0A2I0AJN5"/>
<dbReference type="SUPFAM" id="SSF57850">
    <property type="entry name" value="RING/U-box"/>
    <property type="match status" value="1"/>
</dbReference>
<organism evidence="14 15">
    <name type="scientific">Apostasia shenzhenica</name>
    <dbReference type="NCBI Taxonomy" id="1088818"/>
    <lineage>
        <taxon>Eukaryota</taxon>
        <taxon>Viridiplantae</taxon>
        <taxon>Streptophyta</taxon>
        <taxon>Embryophyta</taxon>
        <taxon>Tracheophyta</taxon>
        <taxon>Spermatophyta</taxon>
        <taxon>Magnoliopsida</taxon>
        <taxon>Liliopsida</taxon>
        <taxon>Asparagales</taxon>
        <taxon>Orchidaceae</taxon>
        <taxon>Apostasioideae</taxon>
        <taxon>Apostasia</taxon>
    </lineage>
</organism>
<keyword evidence="11" id="KW-0256">Endoplasmic reticulum</keyword>
<evidence type="ECO:0000256" key="5">
    <source>
        <dbReference type="ARBA" id="ARBA00022723"/>
    </source>
</evidence>
<accession>A0A2I0AJN5</accession>
<evidence type="ECO:0000256" key="12">
    <source>
        <dbReference type="SAM" id="MobiDB-lite"/>
    </source>
</evidence>
<keyword evidence="8 11" id="KW-0862">Zinc</keyword>
<feature type="region of interest" description="Disordered" evidence="12">
    <location>
        <begin position="572"/>
        <end position="611"/>
    </location>
</feature>
<keyword evidence="9" id="KW-0472">Membrane</keyword>
<dbReference type="InterPro" id="IPR027370">
    <property type="entry name" value="Znf-RING_euk"/>
</dbReference>
<dbReference type="OrthoDB" id="6270329at2759"/>
<evidence type="ECO:0000259" key="13">
    <source>
        <dbReference type="PROSITE" id="PS50089"/>
    </source>
</evidence>
<dbReference type="InterPro" id="IPR001841">
    <property type="entry name" value="Znf_RING"/>
</dbReference>
<dbReference type="GO" id="GO:0016567">
    <property type="term" value="P:protein ubiquitination"/>
    <property type="evidence" value="ECO:0007669"/>
    <property type="project" value="UniProtKB-UniPathway"/>
</dbReference>
<reference evidence="14 15" key="1">
    <citation type="journal article" date="2017" name="Nature">
        <title>The Apostasia genome and the evolution of orchids.</title>
        <authorList>
            <person name="Zhang G.Q."/>
            <person name="Liu K.W."/>
            <person name="Li Z."/>
            <person name="Lohaus R."/>
            <person name="Hsiao Y.Y."/>
            <person name="Niu S.C."/>
            <person name="Wang J.Y."/>
            <person name="Lin Y.C."/>
            <person name="Xu Q."/>
            <person name="Chen L.J."/>
            <person name="Yoshida K."/>
            <person name="Fujiwara S."/>
            <person name="Wang Z.W."/>
            <person name="Zhang Y.Q."/>
            <person name="Mitsuda N."/>
            <person name="Wang M."/>
            <person name="Liu G.H."/>
            <person name="Pecoraro L."/>
            <person name="Huang H.X."/>
            <person name="Xiao X.J."/>
            <person name="Lin M."/>
            <person name="Wu X.Y."/>
            <person name="Wu W.L."/>
            <person name="Chen Y.Y."/>
            <person name="Chang S.B."/>
            <person name="Sakamoto S."/>
            <person name="Ohme-Takagi M."/>
            <person name="Yagi M."/>
            <person name="Zeng S.J."/>
            <person name="Shen C.Y."/>
            <person name="Yeh C.M."/>
            <person name="Luo Y.B."/>
            <person name="Tsai W.C."/>
            <person name="Van de Peer Y."/>
            <person name="Liu Z.J."/>
        </authorList>
    </citation>
    <scope>NUCLEOTIDE SEQUENCE [LARGE SCALE GENOMIC DNA]</scope>
    <source>
        <strain evidence="15">cv. Shenzhen</strain>
        <tissue evidence="14">Stem</tissue>
    </source>
</reference>
<keyword evidence="15" id="KW-1185">Reference proteome</keyword>
<evidence type="ECO:0000256" key="7">
    <source>
        <dbReference type="ARBA" id="ARBA00022786"/>
    </source>
</evidence>
<sequence>MADEGNESGAGIMDLNLYLGLPCSPSSRSVDLGSDLALSSLSLLASFDSEDIRAPAAFSGFMEASDFHTACSTSHASFTETDVIPACVLPPTIESPYEEYTPLFPFYEPYGASSYAQESEAPNASFLPLDNHAIPVVEEAPLERDRESLTSFDEILGYDFIDGNAAQRSDAHSPYSPEYIPASAAMQNDERFGILSSLPLQIGGGFLSPDYGSSSRQGLRRSPEFSVQRVLTTPWLRQRHFRPSAVNENERADFARQSSPSPEQLMLEIMSSGRSLVANGKHKIPADVLAVDSSEKDTVEKDKRSVNFGCNICLYMATEPVVISCGHLFCWPCLYRWLHVHFDHMNCPVCEGVVTEANITPIYGKGSCGADVDEESRVSGLKIPSRPRANRRESWRQLLRPFSQRLGYGILNSWRRLLNQQMRNSSTHGMHEDALMQEMLNGGFSAILGRSMSRRLRREEVVAERSYSMDSESAPRAIDTGYLLHDGTDIWHQLYGARDTYSLAAISADIGRTVGRFSASTSHNGASTSAFEPTPESSISRSNVRFAPAVDQASASSTLGVIYGVTTARNALDEPSGIGPTIPDGRRGRSCASSSSDDGGILHARKRRRLP</sequence>
<evidence type="ECO:0000256" key="4">
    <source>
        <dbReference type="ARBA" id="ARBA00022679"/>
    </source>
</evidence>
<keyword evidence="5 11" id="KW-0479">Metal-binding</keyword>
<dbReference type="GO" id="GO:0006511">
    <property type="term" value="P:ubiquitin-dependent protein catabolic process"/>
    <property type="evidence" value="ECO:0007669"/>
    <property type="project" value="UniProtKB-UniRule"/>
</dbReference>
<comment type="pathway">
    <text evidence="3 11">Protein modification; protein ubiquitination.</text>
</comment>
<evidence type="ECO:0000256" key="2">
    <source>
        <dbReference type="ARBA" id="ARBA00004308"/>
    </source>
</evidence>
<dbReference type="Gene3D" id="3.30.40.10">
    <property type="entry name" value="Zinc/RING finger domain, C3HC4 (zinc finger)"/>
    <property type="match status" value="1"/>
</dbReference>
<comment type="subcellular location">
    <subcellularLocation>
        <location evidence="2">Endomembrane system</location>
    </subcellularLocation>
    <subcellularLocation>
        <location evidence="11">Endoplasmic reticulum membrane</location>
        <topology evidence="11">Single-pass type IV membrane protein</topology>
    </subcellularLocation>
</comment>
<keyword evidence="7 11" id="KW-0833">Ubl conjugation pathway</keyword>
<protein>
    <recommendedName>
        <fullName evidence="11">E3 ubiquitin-protein ligase RMA</fullName>
        <ecNumber evidence="11">2.3.2.27</ecNumber>
    </recommendedName>
    <alternativeName>
        <fullName evidence="11">Protein RING membrane-anchor</fullName>
    </alternativeName>
    <alternativeName>
        <fullName evidence="11">RING-type E3 ubiquitin transferase RMA</fullName>
    </alternativeName>
</protein>